<dbReference type="Proteomes" id="UP000776276">
    <property type="component" value="Unassembled WGS sequence"/>
</dbReference>
<accession>A0ABS6BL56</accession>
<protein>
    <recommendedName>
        <fullName evidence="4">Flap endonuclease-1-like 5' DNA nuclease</fullName>
    </recommendedName>
</protein>
<evidence type="ECO:0008006" key="4">
    <source>
        <dbReference type="Google" id="ProtNLM"/>
    </source>
</evidence>
<keyword evidence="3" id="KW-1185">Reference proteome</keyword>
<name>A0ABS6BL56_9SPHN</name>
<evidence type="ECO:0000313" key="2">
    <source>
        <dbReference type="EMBL" id="MBU3079023.1"/>
    </source>
</evidence>
<gene>
    <name evidence="2" type="ORF">KOF26_14270</name>
</gene>
<sequence length="164" mass="17710">MLTFTTNQLVILGLTLILGWLLGLASRSGGAKWRREAERDRERAEQAEARVAAANARIAELERSAHPIGPGTAAAVGAAARGGRDDLALIHGVGIERETRLNEAGYLRYRQIAELSDREVVQLEGRMGLDPGTIDREQWRAQAAALARGGTDKPAFSWTGNPTV</sequence>
<proteinExistence type="predicted"/>
<dbReference type="EMBL" id="JAHKRT010000008">
    <property type="protein sequence ID" value="MBU3079023.1"/>
    <property type="molecule type" value="Genomic_DNA"/>
</dbReference>
<evidence type="ECO:0000256" key="1">
    <source>
        <dbReference type="SAM" id="Coils"/>
    </source>
</evidence>
<reference evidence="2 3" key="1">
    <citation type="submission" date="2021-06" db="EMBL/GenBank/DDBJ databases">
        <title>Sphingomonas sp. XMGL2, whole genome shotgun sequencing project.</title>
        <authorList>
            <person name="Zhao G."/>
            <person name="Shen L."/>
        </authorList>
    </citation>
    <scope>NUCLEOTIDE SEQUENCE [LARGE SCALE GENOMIC DNA]</scope>
    <source>
        <strain evidence="2 3">XMGL2</strain>
    </source>
</reference>
<organism evidence="2 3">
    <name type="scientific">Sphingomonas quercus</name>
    <dbReference type="NCBI Taxonomy" id="2842451"/>
    <lineage>
        <taxon>Bacteria</taxon>
        <taxon>Pseudomonadati</taxon>
        <taxon>Pseudomonadota</taxon>
        <taxon>Alphaproteobacteria</taxon>
        <taxon>Sphingomonadales</taxon>
        <taxon>Sphingomonadaceae</taxon>
        <taxon>Sphingomonas</taxon>
    </lineage>
</organism>
<feature type="coiled-coil region" evidence="1">
    <location>
        <begin position="30"/>
        <end position="64"/>
    </location>
</feature>
<evidence type="ECO:0000313" key="3">
    <source>
        <dbReference type="Proteomes" id="UP000776276"/>
    </source>
</evidence>
<keyword evidence="1" id="KW-0175">Coiled coil</keyword>
<comment type="caution">
    <text evidence="2">The sequence shown here is derived from an EMBL/GenBank/DDBJ whole genome shotgun (WGS) entry which is preliminary data.</text>
</comment>
<dbReference type="RefSeq" id="WP_216326370.1">
    <property type="nucleotide sequence ID" value="NZ_JAHKRT010000008.1"/>
</dbReference>